<evidence type="ECO:0000313" key="1">
    <source>
        <dbReference type="EMBL" id="ROL28010.1"/>
    </source>
</evidence>
<keyword evidence="2" id="KW-1185">Reference proteome</keyword>
<comment type="caution">
    <text evidence="1">The sequence shown here is derived from an EMBL/GenBank/DDBJ whole genome shotgun (WGS) entry which is preliminary data.</text>
</comment>
<reference evidence="1 2" key="1">
    <citation type="submission" date="2018-10" db="EMBL/GenBank/DDBJ databases">
        <title>Genome assembly for a Yunnan-Guizhou Plateau 3E fish, Anabarilius grahami (Regan), and its evolutionary and genetic applications.</title>
        <authorList>
            <person name="Jiang W."/>
        </authorList>
    </citation>
    <scope>NUCLEOTIDE SEQUENCE [LARGE SCALE GENOMIC DNA]</scope>
    <source>
        <strain evidence="1">AG-KIZ</strain>
        <tissue evidence="1">Muscle</tissue>
    </source>
</reference>
<name>A0A3N0Y2J0_ANAGA</name>
<organism evidence="1 2">
    <name type="scientific">Anabarilius grahami</name>
    <name type="common">Kanglang fish</name>
    <name type="synonym">Barilius grahami</name>
    <dbReference type="NCBI Taxonomy" id="495550"/>
    <lineage>
        <taxon>Eukaryota</taxon>
        <taxon>Metazoa</taxon>
        <taxon>Chordata</taxon>
        <taxon>Craniata</taxon>
        <taxon>Vertebrata</taxon>
        <taxon>Euteleostomi</taxon>
        <taxon>Actinopterygii</taxon>
        <taxon>Neopterygii</taxon>
        <taxon>Teleostei</taxon>
        <taxon>Ostariophysi</taxon>
        <taxon>Cypriniformes</taxon>
        <taxon>Xenocyprididae</taxon>
        <taxon>Xenocypridinae</taxon>
        <taxon>Xenocypridinae incertae sedis</taxon>
        <taxon>Anabarilius</taxon>
    </lineage>
</organism>
<accession>A0A3N0Y2J0</accession>
<protein>
    <submittedName>
        <fullName evidence="1">Uncharacterized protein</fullName>
    </submittedName>
</protein>
<dbReference type="AlphaFoldDB" id="A0A3N0Y2J0"/>
<evidence type="ECO:0000313" key="2">
    <source>
        <dbReference type="Proteomes" id="UP000281406"/>
    </source>
</evidence>
<dbReference type="EMBL" id="RJVU01053643">
    <property type="protein sequence ID" value="ROL28010.1"/>
    <property type="molecule type" value="Genomic_DNA"/>
</dbReference>
<proteinExistence type="predicted"/>
<dbReference type="Proteomes" id="UP000281406">
    <property type="component" value="Unassembled WGS sequence"/>
</dbReference>
<sequence>MKMTAPRRIEKGGLLNFGRALYDDIREDSGSPRSYSYQHCRTTTEEFSAVLHIPQQRQWSDSEESSRRLSRVTAYAEQESLVALGSDQKPVIDSFIQCKAGRQKEASP</sequence>
<gene>
    <name evidence="1" type="ORF">DPX16_11140</name>
</gene>